<dbReference type="AlphaFoldDB" id="A0A7W2TYK5"/>
<reference evidence="1 2" key="1">
    <citation type="submission" date="2020-07" db="EMBL/GenBank/DDBJ databases">
        <title>Halieaceae bacterium, F7430, whole genome shotgun sequencing project.</title>
        <authorList>
            <person name="Jiang S."/>
            <person name="Liu Z.W."/>
            <person name="Du Z.J."/>
        </authorList>
    </citation>
    <scope>NUCLEOTIDE SEQUENCE [LARGE SCALE GENOMIC DNA]</scope>
    <source>
        <strain evidence="1 2">F7430</strain>
    </source>
</reference>
<dbReference type="EMBL" id="JACFXU010000018">
    <property type="protein sequence ID" value="MBA6414281.1"/>
    <property type="molecule type" value="Genomic_DNA"/>
</dbReference>
<sequence>MAKELTIHIGMGKTGTTALQNFFWANRRPLSKLGILYPKTGIMSDAHHLLSPHIPKFLLGQWDFQTPDQWAPKLSQCKEDKILISSELIAWATPEAISAFCTEVKKHFDIRILVYLRRQDDIIMATYNQQVKAGAQKRDLHHILDNLIVRFNYLDKIQPWADALGADKILVRAYEKTQFHNGDIRSDLLYHAYGVEPGRTFSYNHADANPRLSNSTMEYKRLINVLEDNREQTVLFNAPLAEYAKKFPRPQRDILSPNDRIKILDHATVVNESIAINYMGRPSGILFDAPLPNPDDPWDSNPLPHSEGVAISKFLQQKYPKLFQRLQSFIQRERDSIKPFHKQTANQLGRFTDELS</sequence>
<keyword evidence="2" id="KW-1185">Reference proteome</keyword>
<evidence type="ECO:0008006" key="3">
    <source>
        <dbReference type="Google" id="ProtNLM"/>
    </source>
</evidence>
<organism evidence="1 2">
    <name type="scientific">Sediminihaliea albiluteola</name>
    <dbReference type="NCBI Taxonomy" id="2758564"/>
    <lineage>
        <taxon>Bacteria</taxon>
        <taxon>Pseudomonadati</taxon>
        <taxon>Pseudomonadota</taxon>
        <taxon>Gammaproteobacteria</taxon>
        <taxon>Cellvibrionales</taxon>
        <taxon>Halieaceae</taxon>
        <taxon>Sediminihaliea</taxon>
    </lineage>
</organism>
<accession>A0A7W2TYK5</accession>
<comment type="caution">
    <text evidence="1">The sequence shown here is derived from an EMBL/GenBank/DDBJ whole genome shotgun (WGS) entry which is preliminary data.</text>
</comment>
<dbReference type="Proteomes" id="UP000539350">
    <property type="component" value="Unassembled WGS sequence"/>
</dbReference>
<dbReference type="RefSeq" id="WP_182175248.1">
    <property type="nucleotide sequence ID" value="NZ_JACFXU010000018.1"/>
</dbReference>
<dbReference type="SUPFAM" id="SSF52540">
    <property type="entry name" value="P-loop containing nucleoside triphosphate hydrolases"/>
    <property type="match status" value="1"/>
</dbReference>
<gene>
    <name evidence="1" type="ORF">H2508_14290</name>
</gene>
<evidence type="ECO:0000313" key="1">
    <source>
        <dbReference type="EMBL" id="MBA6414281.1"/>
    </source>
</evidence>
<evidence type="ECO:0000313" key="2">
    <source>
        <dbReference type="Proteomes" id="UP000539350"/>
    </source>
</evidence>
<dbReference type="Gene3D" id="3.40.50.300">
    <property type="entry name" value="P-loop containing nucleotide triphosphate hydrolases"/>
    <property type="match status" value="1"/>
</dbReference>
<dbReference type="InterPro" id="IPR027417">
    <property type="entry name" value="P-loop_NTPase"/>
</dbReference>
<name>A0A7W2TYK5_9GAMM</name>
<proteinExistence type="predicted"/>
<protein>
    <recommendedName>
        <fullName evidence="3">Sulfotransferase family protein</fullName>
    </recommendedName>
</protein>